<reference evidence="10" key="1">
    <citation type="submission" date="2022-07" db="EMBL/GenBank/DDBJ databases">
        <title>Phylogenomic reconstructions and comparative analyses of Kickxellomycotina fungi.</title>
        <authorList>
            <person name="Reynolds N.K."/>
            <person name="Stajich J.E."/>
            <person name="Barry K."/>
            <person name="Grigoriev I.V."/>
            <person name="Crous P."/>
            <person name="Smith M.E."/>
        </authorList>
    </citation>
    <scope>NUCLEOTIDE SEQUENCE</scope>
    <source>
        <strain evidence="10">BCRC 34381</strain>
    </source>
</reference>
<dbReference type="Gene3D" id="3.40.50.300">
    <property type="entry name" value="P-loop containing nucleotide triphosphate hydrolases"/>
    <property type="match status" value="2"/>
</dbReference>
<keyword evidence="6" id="KW-0067">ATP-binding</keyword>
<sequence length="891" mass="98022">MLNKVLAKKVDACKAMVRHTTRPDFRKNSSIIQDGMHSVKMFSWELLFLDNYILVDESQSLPLGLRMGLIAASVMDMCLVQVATGLALVVYAGSKGTVPYTQVMLFITCVRLLVVFANVPAKVVERLKSFDAVDNMFKDICNTSTQTFIDSKAASSDKQGKVELDKCVFSWGEGKFALQPVSAAIAQGSFVGVVGKVGSGKSSFLSALCGDMPLVEGSGVICGRVAYVSQNPWIMNATFRDNVLFGNDYDEQRYLQTLEACALSEDVKQFPSSDMCEIGHRGINLSGGQKSRLALARAIYENADVYILDDVLSAVDANVERHLIEHVLSTGGLLGAKTRVLITHAEHVVPLCDMVITMSDGCFAIHRQVPKKYTPMIDGASSVVEEGLMSNDNNAAESGTFNIDPGLSIPPFSRSMLWKFLAMSGYATVTLCIAIQIAKAHAIHHLEEVRRSIVSTNSTHMGGAVLWRFLLVNLVLTISRTQLLGKLDDLLIQLLAAVVGLTYAARLNFGTLPAATVPIAMLLYVSYRAKQQLVRARALFSTGIRQATYTNFFNYDLELVGGHSMARIHQKTHVFQERMLRMCVAILAVRRLDNCIEDIQKQLADGLKMLLTLLIVLYARWLQTGLGYVVGTGDVDIWIQMCESTFDQIGDLLAGNSRVDENLPHLAKCLTYIESLEKEAPHIIKDRHLDAEWPEAGSIEFHGYGMCYRPELEPALKDVSFSVAGKEKIGVVGRTGSRKSSLIHAILRLVEPASGSISIDGVDISTIGLHDLCSCICIVPQTPLLFQGSICENLDLRGEHTDNEIWHAICKAQLKEVVNVPMGEYIALTDYNDPNLHQVDGPWIAGIGLDKWIRHDGTNLSAGQRQLVSLCRALLWCRHILILDEAMANLR</sequence>
<dbReference type="GO" id="GO:0042626">
    <property type="term" value="F:ATPase-coupled transmembrane transporter activity"/>
    <property type="evidence" value="ECO:0007669"/>
    <property type="project" value="TreeGrafter"/>
</dbReference>
<gene>
    <name evidence="10" type="ORF">LPJ61_001700</name>
</gene>
<accession>A0A9W7YFX1</accession>
<dbReference type="GO" id="GO:0005524">
    <property type="term" value="F:ATP binding"/>
    <property type="evidence" value="ECO:0007669"/>
    <property type="project" value="UniProtKB-KW"/>
</dbReference>
<evidence type="ECO:0000256" key="2">
    <source>
        <dbReference type="ARBA" id="ARBA00022448"/>
    </source>
</evidence>
<name>A0A9W7YFX1_9FUNG</name>
<dbReference type="PANTHER" id="PTHR24223:SF443">
    <property type="entry name" value="MULTIDRUG-RESISTANCE LIKE PROTEIN 1, ISOFORM I"/>
    <property type="match status" value="1"/>
</dbReference>
<dbReference type="PANTHER" id="PTHR24223">
    <property type="entry name" value="ATP-BINDING CASSETTE SUB-FAMILY C"/>
    <property type="match status" value="1"/>
</dbReference>
<keyword evidence="11" id="KW-1185">Reference proteome</keyword>
<evidence type="ECO:0000256" key="7">
    <source>
        <dbReference type="ARBA" id="ARBA00022989"/>
    </source>
</evidence>
<evidence type="ECO:0000256" key="4">
    <source>
        <dbReference type="ARBA" id="ARBA00022737"/>
    </source>
</evidence>
<dbReference type="CDD" id="cd03250">
    <property type="entry name" value="ABCC_MRP_domain1"/>
    <property type="match status" value="1"/>
</dbReference>
<proteinExistence type="predicted"/>
<dbReference type="GO" id="GO:0016887">
    <property type="term" value="F:ATP hydrolysis activity"/>
    <property type="evidence" value="ECO:0007669"/>
    <property type="project" value="InterPro"/>
</dbReference>
<evidence type="ECO:0000313" key="10">
    <source>
        <dbReference type="EMBL" id="KAJ1733157.1"/>
    </source>
</evidence>
<evidence type="ECO:0000256" key="3">
    <source>
        <dbReference type="ARBA" id="ARBA00022692"/>
    </source>
</evidence>
<comment type="subcellular location">
    <subcellularLocation>
        <location evidence="1">Vacuole membrane</location>
        <topology evidence="1">Multi-pass membrane protein</topology>
    </subcellularLocation>
</comment>
<feature type="domain" description="ABC transporter" evidence="9">
    <location>
        <begin position="162"/>
        <end position="385"/>
    </location>
</feature>
<evidence type="ECO:0000256" key="5">
    <source>
        <dbReference type="ARBA" id="ARBA00022741"/>
    </source>
</evidence>
<dbReference type="Proteomes" id="UP001143981">
    <property type="component" value="Unassembled WGS sequence"/>
</dbReference>
<evidence type="ECO:0000256" key="6">
    <source>
        <dbReference type="ARBA" id="ARBA00022840"/>
    </source>
</evidence>
<dbReference type="EMBL" id="JANBOI010000162">
    <property type="protein sequence ID" value="KAJ1733157.1"/>
    <property type="molecule type" value="Genomic_DNA"/>
</dbReference>
<dbReference type="OrthoDB" id="6500128at2759"/>
<dbReference type="SMART" id="SM00382">
    <property type="entry name" value="AAA"/>
    <property type="match status" value="1"/>
</dbReference>
<keyword evidence="2" id="KW-0813">Transport</keyword>
<dbReference type="PROSITE" id="PS50893">
    <property type="entry name" value="ABC_TRANSPORTER_2"/>
    <property type="match status" value="1"/>
</dbReference>
<dbReference type="InterPro" id="IPR003439">
    <property type="entry name" value="ABC_transporter-like_ATP-bd"/>
</dbReference>
<dbReference type="InterPro" id="IPR003593">
    <property type="entry name" value="AAA+_ATPase"/>
</dbReference>
<evidence type="ECO:0000313" key="11">
    <source>
        <dbReference type="Proteomes" id="UP001143981"/>
    </source>
</evidence>
<evidence type="ECO:0000256" key="8">
    <source>
        <dbReference type="ARBA" id="ARBA00023136"/>
    </source>
</evidence>
<dbReference type="AlphaFoldDB" id="A0A9W7YFX1"/>
<keyword evidence="3" id="KW-0812">Transmembrane</keyword>
<keyword evidence="5" id="KW-0547">Nucleotide-binding</keyword>
<keyword evidence="4" id="KW-0677">Repeat</keyword>
<dbReference type="GO" id="GO:0016020">
    <property type="term" value="C:membrane"/>
    <property type="evidence" value="ECO:0007669"/>
    <property type="project" value="UniProtKB-SubCell"/>
</dbReference>
<dbReference type="InterPro" id="IPR017871">
    <property type="entry name" value="ABC_transporter-like_CS"/>
</dbReference>
<dbReference type="InterPro" id="IPR050173">
    <property type="entry name" value="ABC_transporter_C-like"/>
</dbReference>
<dbReference type="PROSITE" id="PS00211">
    <property type="entry name" value="ABC_TRANSPORTER_1"/>
    <property type="match status" value="1"/>
</dbReference>
<protein>
    <recommendedName>
        <fullName evidence="9">ABC transporter domain-containing protein</fullName>
    </recommendedName>
</protein>
<evidence type="ECO:0000256" key="1">
    <source>
        <dbReference type="ARBA" id="ARBA00004128"/>
    </source>
</evidence>
<dbReference type="InterPro" id="IPR027417">
    <property type="entry name" value="P-loop_NTPase"/>
</dbReference>
<organism evidence="10 11">
    <name type="scientific">Coemansia biformis</name>
    <dbReference type="NCBI Taxonomy" id="1286918"/>
    <lineage>
        <taxon>Eukaryota</taxon>
        <taxon>Fungi</taxon>
        <taxon>Fungi incertae sedis</taxon>
        <taxon>Zoopagomycota</taxon>
        <taxon>Kickxellomycotina</taxon>
        <taxon>Kickxellomycetes</taxon>
        <taxon>Kickxellales</taxon>
        <taxon>Kickxellaceae</taxon>
        <taxon>Coemansia</taxon>
    </lineage>
</organism>
<keyword evidence="8" id="KW-0472">Membrane</keyword>
<dbReference type="SUPFAM" id="SSF52540">
    <property type="entry name" value="P-loop containing nucleoside triphosphate hydrolases"/>
    <property type="match status" value="2"/>
</dbReference>
<keyword evidence="7" id="KW-1133">Transmembrane helix</keyword>
<evidence type="ECO:0000259" key="9">
    <source>
        <dbReference type="PROSITE" id="PS50893"/>
    </source>
</evidence>
<dbReference type="Pfam" id="PF00005">
    <property type="entry name" value="ABC_tran"/>
    <property type="match status" value="2"/>
</dbReference>
<comment type="caution">
    <text evidence="10">The sequence shown here is derived from an EMBL/GenBank/DDBJ whole genome shotgun (WGS) entry which is preliminary data.</text>
</comment>
<dbReference type="FunFam" id="3.40.50.300:FF:000997">
    <property type="entry name" value="Multidrug resistance-associated protein 1"/>
    <property type="match status" value="1"/>
</dbReference>